<evidence type="ECO:0000313" key="3">
    <source>
        <dbReference type="EMBL" id="KAK3372294.1"/>
    </source>
</evidence>
<feature type="transmembrane region" description="Helical" evidence="2">
    <location>
        <begin position="58"/>
        <end position="78"/>
    </location>
</feature>
<comment type="caution">
    <text evidence="3">The sequence shown here is derived from an EMBL/GenBank/DDBJ whole genome shotgun (WGS) entry which is preliminary data.</text>
</comment>
<feature type="compositionally biased region" description="Gly residues" evidence="1">
    <location>
        <begin position="180"/>
        <end position="190"/>
    </location>
</feature>
<feature type="compositionally biased region" description="Low complexity" evidence="1">
    <location>
        <begin position="167"/>
        <end position="179"/>
    </location>
</feature>
<dbReference type="AlphaFoldDB" id="A0AAE0K8Z0"/>
<proteinExistence type="predicted"/>
<keyword evidence="4" id="KW-1185">Reference proteome</keyword>
<gene>
    <name evidence="3" type="ORF">B0H63DRAFT_484273</name>
</gene>
<reference evidence="3" key="2">
    <citation type="submission" date="2023-06" db="EMBL/GenBank/DDBJ databases">
        <authorList>
            <consortium name="Lawrence Berkeley National Laboratory"/>
            <person name="Haridas S."/>
            <person name="Hensen N."/>
            <person name="Bonometti L."/>
            <person name="Westerberg I."/>
            <person name="Brannstrom I.O."/>
            <person name="Guillou S."/>
            <person name="Cros-Aarteil S."/>
            <person name="Calhoun S."/>
            <person name="Kuo A."/>
            <person name="Mondo S."/>
            <person name="Pangilinan J."/>
            <person name="Riley R."/>
            <person name="LaButti K."/>
            <person name="Andreopoulos B."/>
            <person name="Lipzen A."/>
            <person name="Chen C."/>
            <person name="Yanf M."/>
            <person name="Daum C."/>
            <person name="Ng V."/>
            <person name="Clum A."/>
            <person name="Steindorff A."/>
            <person name="Ohm R."/>
            <person name="Martin F."/>
            <person name="Silar P."/>
            <person name="Natvig D."/>
            <person name="Lalanne C."/>
            <person name="Gautier V."/>
            <person name="Ament-velasquez S.L."/>
            <person name="Kruys A."/>
            <person name="Hutchinson M.I."/>
            <person name="Powell A.J."/>
            <person name="Barry K."/>
            <person name="Miller A.N."/>
            <person name="Grigoriev I.V."/>
            <person name="Debuchy R."/>
            <person name="Gladieux P."/>
            <person name="Thoren M.H."/>
            <person name="Johannesson H."/>
        </authorList>
    </citation>
    <scope>NUCLEOTIDE SEQUENCE</scope>
    <source>
        <strain evidence="3">CBS 232.78</strain>
    </source>
</reference>
<feature type="transmembrane region" description="Helical" evidence="2">
    <location>
        <begin position="98"/>
        <end position="114"/>
    </location>
</feature>
<keyword evidence="2" id="KW-0472">Membrane</keyword>
<reference evidence="3" key="1">
    <citation type="journal article" date="2023" name="Mol. Phylogenet. Evol.">
        <title>Genome-scale phylogeny and comparative genomics of the fungal order Sordariales.</title>
        <authorList>
            <person name="Hensen N."/>
            <person name="Bonometti L."/>
            <person name="Westerberg I."/>
            <person name="Brannstrom I.O."/>
            <person name="Guillou S."/>
            <person name="Cros-Aarteil S."/>
            <person name="Calhoun S."/>
            <person name="Haridas S."/>
            <person name="Kuo A."/>
            <person name="Mondo S."/>
            <person name="Pangilinan J."/>
            <person name="Riley R."/>
            <person name="LaButti K."/>
            <person name="Andreopoulos B."/>
            <person name="Lipzen A."/>
            <person name="Chen C."/>
            <person name="Yan M."/>
            <person name="Daum C."/>
            <person name="Ng V."/>
            <person name="Clum A."/>
            <person name="Steindorff A."/>
            <person name="Ohm R.A."/>
            <person name="Martin F."/>
            <person name="Silar P."/>
            <person name="Natvig D.O."/>
            <person name="Lalanne C."/>
            <person name="Gautier V."/>
            <person name="Ament-Velasquez S.L."/>
            <person name="Kruys A."/>
            <person name="Hutchinson M.I."/>
            <person name="Powell A.J."/>
            <person name="Barry K."/>
            <person name="Miller A.N."/>
            <person name="Grigoriev I.V."/>
            <person name="Debuchy R."/>
            <person name="Gladieux P."/>
            <person name="Hiltunen Thoren M."/>
            <person name="Johannesson H."/>
        </authorList>
    </citation>
    <scope>NUCLEOTIDE SEQUENCE</scope>
    <source>
        <strain evidence="3">CBS 232.78</strain>
    </source>
</reference>
<sequence length="203" mass="22642">MPDTSTSLTAAVVPSPSTGQVLLTRAWLFQLLIAGPTFLTLGWGVWESYFYTWSSIYTLVAYLFNTFFSAGIVFIVLVQRKLPDASVRLTSNFEVVKSLLATIMWIWLVCDAIWHPRHYPYYPPDYDKDMQARRIVISILSIFVLLIFFYPSSLYTSYLAGHEDDPQPSSSSPGSPRRSGNGGRQQGGNGASEQTPLLGDEAV</sequence>
<evidence type="ECO:0000256" key="1">
    <source>
        <dbReference type="SAM" id="MobiDB-lite"/>
    </source>
</evidence>
<feature type="region of interest" description="Disordered" evidence="1">
    <location>
        <begin position="162"/>
        <end position="203"/>
    </location>
</feature>
<organism evidence="3 4">
    <name type="scientific">Podospora didyma</name>
    <dbReference type="NCBI Taxonomy" id="330526"/>
    <lineage>
        <taxon>Eukaryota</taxon>
        <taxon>Fungi</taxon>
        <taxon>Dikarya</taxon>
        <taxon>Ascomycota</taxon>
        <taxon>Pezizomycotina</taxon>
        <taxon>Sordariomycetes</taxon>
        <taxon>Sordariomycetidae</taxon>
        <taxon>Sordariales</taxon>
        <taxon>Podosporaceae</taxon>
        <taxon>Podospora</taxon>
    </lineage>
</organism>
<keyword evidence="2" id="KW-0812">Transmembrane</keyword>
<evidence type="ECO:0000256" key="2">
    <source>
        <dbReference type="SAM" id="Phobius"/>
    </source>
</evidence>
<name>A0AAE0K8Z0_9PEZI</name>
<keyword evidence="2" id="KW-1133">Transmembrane helix</keyword>
<feature type="transmembrane region" description="Helical" evidence="2">
    <location>
        <begin position="135"/>
        <end position="152"/>
    </location>
</feature>
<feature type="transmembrane region" description="Helical" evidence="2">
    <location>
        <begin position="27"/>
        <end position="46"/>
    </location>
</feature>
<accession>A0AAE0K8Z0</accession>
<dbReference type="Proteomes" id="UP001285441">
    <property type="component" value="Unassembled WGS sequence"/>
</dbReference>
<evidence type="ECO:0000313" key="4">
    <source>
        <dbReference type="Proteomes" id="UP001285441"/>
    </source>
</evidence>
<dbReference type="EMBL" id="JAULSW010000008">
    <property type="protein sequence ID" value="KAK3372294.1"/>
    <property type="molecule type" value="Genomic_DNA"/>
</dbReference>
<protein>
    <submittedName>
        <fullName evidence="3">Uncharacterized protein</fullName>
    </submittedName>
</protein>